<comment type="catalytic activity">
    <reaction evidence="21">
        <text>L-seryl-[protein] + ATP = O-phospho-L-seryl-[protein] + ADP + H(+)</text>
        <dbReference type="Rhea" id="RHEA:17989"/>
        <dbReference type="Rhea" id="RHEA-COMP:9863"/>
        <dbReference type="Rhea" id="RHEA-COMP:11604"/>
        <dbReference type="ChEBI" id="CHEBI:15378"/>
        <dbReference type="ChEBI" id="CHEBI:29999"/>
        <dbReference type="ChEBI" id="CHEBI:30616"/>
        <dbReference type="ChEBI" id="CHEBI:83421"/>
        <dbReference type="ChEBI" id="CHEBI:456216"/>
        <dbReference type="EC" id="2.7.11.1"/>
    </reaction>
</comment>
<dbReference type="InterPro" id="IPR051420">
    <property type="entry name" value="Ser_Thr_Kinases_DiverseReg"/>
</dbReference>
<evidence type="ECO:0000256" key="17">
    <source>
        <dbReference type="ARBA" id="ARBA00023136"/>
    </source>
</evidence>
<keyword evidence="5" id="KW-1003">Cell membrane</keyword>
<dbReference type="FunFam" id="3.30.200.20:FF:000309">
    <property type="entry name" value="Leucine-rich repeat receptor protein kinase MSP1"/>
    <property type="match status" value="1"/>
</dbReference>
<dbReference type="PANTHER" id="PTHR48005">
    <property type="entry name" value="LEUCINE RICH REPEAT KINASE 2"/>
    <property type="match status" value="1"/>
</dbReference>
<comment type="similarity">
    <text evidence="3">Belongs to the protein kinase superfamily. Ser/Thr protein kinase family.</text>
</comment>
<evidence type="ECO:0000256" key="2">
    <source>
        <dbReference type="ARBA" id="ARBA00004479"/>
    </source>
</evidence>
<dbReference type="SMART" id="SM00365">
    <property type="entry name" value="LRR_SD22"/>
    <property type="match status" value="5"/>
</dbReference>
<dbReference type="ExpressionAtlas" id="M8C5F7">
    <property type="expression patterns" value="baseline"/>
</dbReference>
<evidence type="ECO:0000256" key="13">
    <source>
        <dbReference type="ARBA" id="ARBA00022741"/>
    </source>
</evidence>
<dbReference type="InterPro" id="IPR011009">
    <property type="entry name" value="Kinase-like_dom_sf"/>
</dbReference>
<dbReference type="InterPro" id="IPR013210">
    <property type="entry name" value="LRR_N_plant-typ"/>
</dbReference>
<dbReference type="PROSITE" id="PS50011">
    <property type="entry name" value="PROTEIN_KINASE_DOM"/>
    <property type="match status" value="1"/>
</dbReference>
<keyword evidence="9" id="KW-0808">Transferase</keyword>
<keyword evidence="10" id="KW-0812">Transmembrane</keyword>
<evidence type="ECO:0000256" key="7">
    <source>
        <dbReference type="ARBA" id="ARBA00022553"/>
    </source>
</evidence>
<evidence type="ECO:0000256" key="8">
    <source>
        <dbReference type="ARBA" id="ARBA00022614"/>
    </source>
</evidence>
<dbReference type="GO" id="GO:0005524">
    <property type="term" value="F:ATP binding"/>
    <property type="evidence" value="ECO:0007669"/>
    <property type="project" value="UniProtKB-UniRule"/>
</dbReference>
<dbReference type="Pfam" id="PF08263">
    <property type="entry name" value="LRRNT_2"/>
    <property type="match status" value="1"/>
</dbReference>
<evidence type="ECO:0000256" key="3">
    <source>
        <dbReference type="ARBA" id="ARBA00008684"/>
    </source>
</evidence>
<evidence type="ECO:0000256" key="1">
    <source>
        <dbReference type="ARBA" id="ARBA00004162"/>
    </source>
</evidence>
<evidence type="ECO:0000256" key="6">
    <source>
        <dbReference type="ARBA" id="ARBA00022527"/>
    </source>
</evidence>
<dbReference type="GO" id="GO:0004674">
    <property type="term" value="F:protein serine/threonine kinase activity"/>
    <property type="evidence" value="ECO:0007669"/>
    <property type="project" value="UniProtKB-KW"/>
</dbReference>
<dbReference type="PROSITE" id="PS51450">
    <property type="entry name" value="LRR"/>
    <property type="match status" value="4"/>
</dbReference>
<dbReference type="AlphaFoldDB" id="M8C5F7"/>
<dbReference type="Pfam" id="PF00560">
    <property type="entry name" value="LRR_1"/>
    <property type="match status" value="2"/>
</dbReference>
<dbReference type="InterPro" id="IPR017441">
    <property type="entry name" value="Protein_kinase_ATP_BS"/>
</dbReference>
<keyword evidence="18" id="KW-0675">Receptor</keyword>
<evidence type="ECO:0000256" key="12">
    <source>
        <dbReference type="ARBA" id="ARBA00022737"/>
    </source>
</evidence>
<keyword evidence="8" id="KW-0433">Leucine-rich repeat</keyword>
<dbReference type="InterPro" id="IPR032675">
    <property type="entry name" value="LRR_dom_sf"/>
</dbReference>
<keyword evidence="12" id="KW-0677">Repeat</keyword>
<proteinExistence type="inferred from homology"/>
<dbReference type="SMART" id="SM00220">
    <property type="entry name" value="S_TKc"/>
    <property type="match status" value="1"/>
</dbReference>
<dbReference type="PANTHER" id="PTHR48005:SF16">
    <property type="entry name" value="MDIS1-INTERACTING RECEPTOR LIKE KINASE 2-LIKE ISOFORM X1"/>
    <property type="match status" value="1"/>
</dbReference>
<dbReference type="Pfam" id="PF00069">
    <property type="entry name" value="Pkinase"/>
    <property type="match status" value="1"/>
</dbReference>
<sequence length="871" mass="96070">MSLLLALELLLFLLALTQLSCASNSTHPSLDRQAEALLHWKSSLSNGDDLVSWRKESSPCNWAGITCSTVVSRGHDQVDAFLVVSNISLGCCYLEGRLDNIHFADLPHLIYLNLTGNSLLGPIPSSIGALTELTHLDLSNNDLNGSIPTSLDLPHLVHLNLGNNLLSSKIPSSIGALAKLENMDLSGNDLNGSIPTYLGSIGSIGNLTSLSYLDLSNNRITSSIGSVGNLTSLRYLDLSNNRVTSSIGSIGNLTSLEFLDLSNNQINGSIPSTLSKLISLTTLSLKSNQLNGLLPPELGSLVLLTHLDLSRNQFLGSIPPQIGHCHLLSSLLVSDNLLTGEIPQELGYLTNLYELDLSRNNLSGAIPVTFNKLYRLFRLNLSYNALDGKVPYTSIPASLTVVSLGHNINLCGDSQYSDYSKYDLTPCKALEVDREQQSSKRPHVILLLALAPFSFICLSIATIVVVCQRRKSVRNSSISKSGDIFSIWNFDGKIAFEDIVSATENFDEKYCIGAGGYGSVFRVDLHGGTTFAVKLLHSMEEYNDEGSFHTEIEVLTKIRHRCIVKLYGFCSHSKCKLLVYDLIERGSLSSIFHDQELVKELDWPKRVTLVRDVAQALSYLHHDCEDPIVHRDIKSSNILLDHDFKAYVSDFGMARKLKHGYSSWSTIFGGTCGYIAPELSSTMMLTEKCDVFSFGVLALEVVIGKHPGDLLLPFFCRTEQPGKFKDILDQRITAPSTIDEEKDVILVALVAFVCLHVNPKARPTKQQYKKSQGSAALLMMSTFNIQTSVIMSKYLSNHMKKRQPLTCPSILDSATKHQENHMVYYLALNIKEQGNKLREQGNHMIYSNLDSAAKHPIPNNLLVLVFPWAFH</sequence>
<dbReference type="GO" id="GO:0099402">
    <property type="term" value="P:plant organ development"/>
    <property type="evidence" value="ECO:0007669"/>
    <property type="project" value="UniProtKB-ARBA"/>
</dbReference>
<evidence type="ECO:0000256" key="9">
    <source>
        <dbReference type="ARBA" id="ARBA00022679"/>
    </source>
</evidence>
<dbReference type="Pfam" id="PF13855">
    <property type="entry name" value="LRR_8"/>
    <property type="match status" value="2"/>
</dbReference>
<evidence type="ECO:0000256" key="4">
    <source>
        <dbReference type="ARBA" id="ARBA00012513"/>
    </source>
</evidence>
<keyword evidence="15" id="KW-0067">ATP-binding</keyword>
<dbReference type="PRINTS" id="PR00019">
    <property type="entry name" value="LEURICHRPT"/>
</dbReference>
<accession>M8C5F7</accession>
<evidence type="ECO:0000256" key="10">
    <source>
        <dbReference type="ARBA" id="ARBA00022692"/>
    </source>
</evidence>
<feature type="domain" description="Protein kinase" evidence="22">
    <location>
        <begin position="506"/>
        <end position="777"/>
    </location>
</feature>
<keyword evidence="11" id="KW-0732">Signal</keyword>
<dbReference type="InterPro" id="IPR001611">
    <property type="entry name" value="Leu-rich_rpt"/>
</dbReference>
<comment type="catalytic activity">
    <reaction evidence="20">
        <text>L-threonyl-[protein] + ATP = O-phospho-L-threonyl-[protein] + ADP + H(+)</text>
        <dbReference type="Rhea" id="RHEA:46608"/>
        <dbReference type="Rhea" id="RHEA-COMP:11060"/>
        <dbReference type="Rhea" id="RHEA-COMP:11605"/>
        <dbReference type="ChEBI" id="CHEBI:15378"/>
        <dbReference type="ChEBI" id="CHEBI:30013"/>
        <dbReference type="ChEBI" id="CHEBI:30616"/>
        <dbReference type="ChEBI" id="CHEBI:61977"/>
        <dbReference type="ChEBI" id="CHEBI:456216"/>
        <dbReference type="EC" id="2.7.11.1"/>
    </reaction>
</comment>
<keyword evidence="6" id="KW-0723">Serine/threonine-protein kinase</keyword>
<dbReference type="SMART" id="SM00369">
    <property type="entry name" value="LRR_TYP"/>
    <property type="match status" value="9"/>
</dbReference>
<evidence type="ECO:0000256" key="15">
    <source>
        <dbReference type="ARBA" id="ARBA00022840"/>
    </source>
</evidence>
<dbReference type="PROSITE" id="PS00107">
    <property type="entry name" value="PROTEIN_KINASE_ATP"/>
    <property type="match status" value="1"/>
</dbReference>
<dbReference type="EnsemblPlants" id="EMT22247">
    <property type="protein sequence ID" value="EMT22247"/>
    <property type="gene ID" value="F775_20451"/>
</dbReference>
<keyword evidence="16" id="KW-1133">Transmembrane helix</keyword>
<keyword evidence="19" id="KW-0325">Glycoprotein</keyword>
<evidence type="ECO:0000256" key="18">
    <source>
        <dbReference type="ARBA" id="ARBA00023170"/>
    </source>
</evidence>
<evidence type="ECO:0000256" key="21">
    <source>
        <dbReference type="ARBA" id="ARBA00048679"/>
    </source>
</evidence>
<dbReference type="EC" id="2.7.11.1" evidence="4"/>
<evidence type="ECO:0000259" key="22">
    <source>
        <dbReference type="PROSITE" id="PS50011"/>
    </source>
</evidence>
<dbReference type="FunFam" id="3.80.10.10:FF:000095">
    <property type="entry name" value="LRR receptor-like serine/threonine-protein kinase GSO1"/>
    <property type="match status" value="1"/>
</dbReference>
<dbReference type="GO" id="GO:0009653">
    <property type="term" value="P:anatomical structure morphogenesis"/>
    <property type="evidence" value="ECO:0007669"/>
    <property type="project" value="UniProtKB-ARBA"/>
</dbReference>
<evidence type="ECO:0000256" key="5">
    <source>
        <dbReference type="ARBA" id="ARBA00022475"/>
    </source>
</evidence>
<dbReference type="SUPFAM" id="SSF52058">
    <property type="entry name" value="L domain-like"/>
    <property type="match status" value="1"/>
</dbReference>
<dbReference type="InterPro" id="IPR008271">
    <property type="entry name" value="Ser/Thr_kinase_AS"/>
</dbReference>
<dbReference type="Gene3D" id="3.80.10.10">
    <property type="entry name" value="Ribonuclease Inhibitor"/>
    <property type="match status" value="3"/>
</dbReference>
<dbReference type="FunFam" id="3.80.10.10:FF:000400">
    <property type="entry name" value="Nuclear pore complex protein NUP107"/>
    <property type="match status" value="1"/>
</dbReference>
<dbReference type="Pfam" id="PF23598">
    <property type="entry name" value="LRR_14"/>
    <property type="match status" value="1"/>
</dbReference>
<dbReference type="Gene3D" id="1.10.510.10">
    <property type="entry name" value="Transferase(Phosphotransferase) domain 1"/>
    <property type="match status" value="1"/>
</dbReference>
<evidence type="ECO:0000313" key="23">
    <source>
        <dbReference type="EnsemblPlants" id="EMT22247"/>
    </source>
</evidence>
<reference evidence="23" key="1">
    <citation type="submission" date="2015-06" db="UniProtKB">
        <authorList>
            <consortium name="EnsemblPlants"/>
        </authorList>
    </citation>
    <scope>IDENTIFICATION</scope>
</reference>
<comment type="subcellular location">
    <subcellularLocation>
        <location evidence="1">Cell membrane</location>
        <topology evidence="1">Single-pass membrane protein</topology>
    </subcellularLocation>
    <subcellularLocation>
        <location evidence="2">Membrane</location>
        <topology evidence="2">Single-pass type I membrane protein</topology>
    </subcellularLocation>
</comment>
<dbReference type="GO" id="GO:0005886">
    <property type="term" value="C:plasma membrane"/>
    <property type="evidence" value="ECO:0007669"/>
    <property type="project" value="UniProtKB-SubCell"/>
</dbReference>
<dbReference type="FunFam" id="1.10.510.10:FF:001023">
    <property type="entry name" value="Os07g0541700 protein"/>
    <property type="match status" value="1"/>
</dbReference>
<organism evidence="23">
    <name type="scientific">Aegilops tauschii</name>
    <name type="common">Tausch's goatgrass</name>
    <name type="synonym">Aegilops squarrosa</name>
    <dbReference type="NCBI Taxonomy" id="37682"/>
    <lineage>
        <taxon>Eukaryota</taxon>
        <taxon>Viridiplantae</taxon>
        <taxon>Streptophyta</taxon>
        <taxon>Embryophyta</taxon>
        <taxon>Tracheophyta</taxon>
        <taxon>Spermatophyta</taxon>
        <taxon>Magnoliopsida</taxon>
        <taxon>Liliopsida</taxon>
        <taxon>Poales</taxon>
        <taxon>Poaceae</taxon>
        <taxon>BOP clade</taxon>
        <taxon>Pooideae</taxon>
        <taxon>Triticodae</taxon>
        <taxon>Triticeae</taxon>
        <taxon>Triticinae</taxon>
        <taxon>Aegilops</taxon>
    </lineage>
</organism>
<dbReference type="Gene3D" id="3.30.200.20">
    <property type="entry name" value="Phosphorylase Kinase, domain 1"/>
    <property type="match status" value="1"/>
</dbReference>
<name>M8C5F7_AEGTA</name>
<dbReference type="PROSITE" id="PS00108">
    <property type="entry name" value="PROTEIN_KINASE_ST"/>
    <property type="match status" value="1"/>
</dbReference>
<keyword evidence="13" id="KW-0547">Nucleotide-binding</keyword>
<keyword evidence="14" id="KW-0418">Kinase</keyword>
<dbReference type="InterPro" id="IPR003591">
    <property type="entry name" value="Leu-rich_rpt_typical-subtyp"/>
</dbReference>
<evidence type="ECO:0000256" key="11">
    <source>
        <dbReference type="ARBA" id="ARBA00022729"/>
    </source>
</evidence>
<dbReference type="InterPro" id="IPR000719">
    <property type="entry name" value="Prot_kinase_dom"/>
</dbReference>
<evidence type="ECO:0000256" key="16">
    <source>
        <dbReference type="ARBA" id="ARBA00022989"/>
    </source>
</evidence>
<dbReference type="InterPro" id="IPR055414">
    <property type="entry name" value="LRR_R13L4/SHOC2-like"/>
</dbReference>
<dbReference type="SUPFAM" id="SSF56112">
    <property type="entry name" value="Protein kinase-like (PK-like)"/>
    <property type="match status" value="1"/>
</dbReference>
<evidence type="ECO:0000256" key="20">
    <source>
        <dbReference type="ARBA" id="ARBA00047899"/>
    </source>
</evidence>
<evidence type="ECO:0000256" key="19">
    <source>
        <dbReference type="ARBA" id="ARBA00023180"/>
    </source>
</evidence>
<keyword evidence="17" id="KW-0472">Membrane</keyword>
<keyword evidence="7" id="KW-0597">Phosphoprotein</keyword>
<evidence type="ECO:0000256" key="14">
    <source>
        <dbReference type="ARBA" id="ARBA00022777"/>
    </source>
</evidence>
<protein>
    <recommendedName>
        <fullName evidence="4">non-specific serine/threonine protein kinase</fullName>
        <ecNumber evidence="4">2.7.11.1</ecNumber>
    </recommendedName>
</protein>